<organism evidence="1 2">
    <name type="scientific">Chryseolinea lacunae</name>
    <dbReference type="NCBI Taxonomy" id="2801331"/>
    <lineage>
        <taxon>Bacteria</taxon>
        <taxon>Pseudomonadati</taxon>
        <taxon>Bacteroidota</taxon>
        <taxon>Cytophagia</taxon>
        <taxon>Cytophagales</taxon>
        <taxon>Fulvivirgaceae</taxon>
        <taxon>Chryseolinea</taxon>
    </lineage>
</organism>
<dbReference type="EMBL" id="JAERRB010000008">
    <property type="protein sequence ID" value="MBL0743830.1"/>
    <property type="molecule type" value="Genomic_DNA"/>
</dbReference>
<protein>
    <submittedName>
        <fullName evidence="1">Uncharacterized protein</fullName>
    </submittedName>
</protein>
<gene>
    <name evidence="1" type="ORF">JI741_21545</name>
</gene>
<accession>A0ABS1KWJ2</accession>
<dbReference type="RefSeq" id="WP_202013344.1">
    <property type="nucleotide sequence ID" value="NZ_JAERRB010000008.1"/>
</dbReference>
<proteinExistence type="predicted"/>
<keyword evidence="2" id="KW-1185">Reference proteome</keyword>
<sequence length="147" mass="16237">MPEEDNVGYVNTKLEFDTSAMAILALDSSKHVIGDRAIASATITQAELAVVDSLMKAYVADYNASLTNDRGDLYRINMGEGNYRIQIVAFFNSEGEKEAWVNVFCKVSGDYWKTRPVVVFDGGACYFQIDINLTRKEIDGSFVNGLG</sequence>
<dbReference type="Proteomes" id="UP000613030">
    <property type="component" value="Unassembled WGS sequence"/>
</dbReference>
<reference evidence="1 2" key="1">
    <citation type="submission" date="2021-01" db="EMBL/GenBank/DDBJ databases">
        <title>Chryseolinea sp. Jin1 Genome sequencing and assembly.</title>
        <authorList>
            <person name="Kim I."/>
        </authorList>
    </citation>
    <scope>NUCLEOTIDE SEQUENCE [LARGE SCALE GENOMIC DNA]</scope>
    <source>
        <strain evidence="1 2">Jin1</strain>
    </source>
</reference>
<evidence type="ECO:0000313" key="2">
    <source>
        <dbReference type="Proteomes" id="UP000613030"/>
    </source>
</evidence>
<comment type="caution">
    <text evidence="1">The sequence shown here is derived from an EMBL/GenBank/DDBJ whole genome shotgun (WGS) entry which is preliminary data.</text>
</comment>
<evidence type="ECO:0000313" key="1">
    <source>
        <dbReference type="EMBL" id="MBL0743830.1"/>
    </source>
</evidence>
<name>A0ABS1KWJ2_9BACT</name>